<dbReference type="Proteomes" id="UP001052739">
    <property type="component" value="Unassembled WGS sequence"/>
</dbReference>
<dbReference type="EMBL" id="BNDW01000068">
    <property type="protein sequence ID" value="GHI24789.1"/>
    <property type="molecule type" value="Genomic_DNA"/>
</dbReference>
<feature type="region of interest" description="Disordered" evidence="1">
    <location>
        <begin position="1"/>
        <end position="36"/>
    </location>
</feature>
<gene>
    <name evidence="3" type="ORF">Shyd_61600</name>
</gene>
<evidence type="ECO:0000313" key="3">
    <source>
        <dbReference type="EMBL" id="GHI24789.1"/>
    </source>
</evidence>
<evidence type="ECO:0000256" key="1">
    <source>
        <dbReference type="SAM" id="MobiDB-lite"/>
    </source>
</evidence>
<reference evidence="3" key="1">
    <citation type="submission" date="2024-05" db="EMBL/GenBank/DDBJ databases">
        <title>Whole genome shotgun sequence of Streptomyces hydrogenans NBRC 13475.</title>
        <authorList>
            <person name="Komaki H."/>
            <person name="Tamura T."/>
        </authorList>
    </citation>
    <scope>NUCLEOTIDE SEQUENCE</scope>
    <source>
        <strain evidence="3">NBRC 13475</strain>
    </source>
</reference>
<evidence type="ECO:0000313" key="4">
    <source>
        <dbReference type="Proteomes" id="UP001052739"/>
    </source>
</evidence>
<organism evidence="3 4">
    <name type="scientific">Streptomyces hydrogenans</name>
    <dbReference type="NCBI Taxonomy" id="1873719"/>
    <lineage>
        <taxon>Bacteria</taxon>
        <taxon>Bacillati</taxon>
        <taxon>Actinomycetota</taxon>
        <taxon>Actinomycetes</taxon>
        <taxon>Kitasatosporales</taxon>
        <taxon>Streptomycetaceae</taxon>
        <taxon>Streptomyces</taxon>
    </lineage>
</organism>
<keyword evidence="2" id="KW-0812">Transmembrane</keyword>
<evidence type="ECO:0000256" key="2">
    <source>
        <dbReference type="SAM" id="Phobius"/>
    </source>
</evidence>
<keyword evidence="2" id="KW-1133">Transmembrane helix</keyword>
<dbReference type="InterPro" id="IPR045512">
    <property type="entry name" value="DUF6480"/>
</dbReference>
<protein>
    <submittedName>
        <fullName evidence="3">Uncharacterized protein</fullName>
    </submittedName>
</protein>
<name>A0ABQ3PID5_9ACTN</name>
<accession>A0ABQ3PID5</accession>
<keyword evidence="2" id="KW-0472">Membrane</keyword>
<feature type="transmembrane region" description="Helical" evidence="2">
    <location>
        <begin position="44"/>
        <end position="62"/>
    </location>
</feature>
<dbReference type="RefSeq" id="WP_043226080.1">
    <property type="nucleotide sequence ID" value="NZ_BNBS01000071.1"/>
</dbReference>
<dbReference type="Pfam" id="PF20088">
    <property type="entry name" value="DUF6480"/>
    <property type="match status" value="1"/>
</dbReference>
<comment type="caution">
    <text evidence="3">The sequence shown here is derived from an EMBL/GenBank/DDBJ whole genome shotgun (WGS) entry which is preliminary data.</text>
</comment>
<proteinExistence type="predicted"/>
<keyword evidence="4" id="KW-1185">Reference proteome</keyword>
<sequence length="67" mass="6945">MPDTPASASVPGPVRPGETPPAEGSTSSAHPERPDGGIWEHPKLWLSLIVLGSVMVALLFAFRVGGL</sequence>